<evidence type="ECO:0000313" key="5">
    <source>
        <dbReference type="EMBL" id="SRX95069.1"/>
    </source>
</evidence>
<dbReference type="InterPro" id="IPR041522">
    <property type="entry name" value="CdaR_GGDEF"/>
</dbReference>
<protein>
    <recommendedName>
        <fullName evidence="7">PucR family transcriptional regulator</fullName>
    </recommendedName>
</protein>
<proteinExistence type="inferred from homology"/>
<gene>
    <name evidence="5" type="ORF">MSP7336_03333</name>
</gene>
<dbReference type="STRING" id="29313.BHQ16_12315"/>
<dbReference type="RefSeq" id="WP_069396336.1">
    <property type="nucleotide sequence ID" value="NZ_JACKUN010000024.1"/>
</dbReference>
<dbReference type="EMBL" id="UEGW01000001">
    <property type="protein sequence ID" value="SRX95069.1"/>
    <property type="molecule type" value="Genomic_DNA"/>
</dbReference>
<comment type="similarity">
    <text evidence="1">Belongs to the CdaR family.</text>
</comment>
<dbReference type="Gene3D" id="1.10.10.2840">
    <property type="entry name" value="PucR C-terminal helix-turn-helix domain"/>
    <property type="match status" value="1"/>
</dbReference>
<evidence type="ECO:0000259" key="4">
    <source>
        <dbReference type="Pfam" id="PF17853"/>
    </source>
</evidence>
<evidence type="ECO:0000259" key="2">
    <source>
        <dbReference type="Pfam" id="PF13556"/>
    </source>
</evidence>
<feature type="domain" description="RsbT co-antagonist protein RsbRD N-terminal" evidence="3">
    <location>
        <begin position="28"/>
        <end position="171"/>
    </location>
</feature>
<sequence length="422" mass="45756">MAASPGANAATAHAAAAVVDRLGAGLADLTRDVQRVLLDEIVELSGDGQLVDLLRDTVEANIETVFSAIRHEIPIERLKPPTAALEHARRLAQRGISVNALVRAYRLGHKVVLAAAREQIRGVGLGLDQSLDVDSQISDVTFTYIDWISQRVVETYQDEYDRWLSNRNNLRTLRVREILAGGDIDTAAMSSAIAYPLNGTHVAIILWCPEIGGGDELVAMERFVQGFARSIGASGETLFIPVDRVTGWAWIPLSRAGAASVIDELRAFTARRPDSPRLAVGDPHAGLEGFRRSHQQACDARGVAIALNSNHHHLVTAADPGVAMVGLLAADKDAAAEWAAQVLGPLASPTENDERLRNTLRVFLRTGSSFKAAAEELTMHANSVKYRVARAIERRGRPVTDDRLDVEVALLFCQWYGPRAPA</sequence>
<evidence type="ECO:0000313" key="6">
    <source>
        <dbReference type="Proteomes" id="UP000252015"/>
    </source>
</evidence>
<name>A0A1E3TF50_MYCSH</name>
<dbReference type="OrthoDB" id="3663486at2"/>
<dbReference type="Proteomes" id="UP000252015">
    <property type="component" value="Unassembled WGS sequence"/>
</dbReference>
<organism evidence="5 6">
    <name type="scientific">Mycobacterium shimoidei</name>
    <dbReference type="NCBI Taxonomy" id="29313"/>
    <lineage>
        <taxon>Bacteria</taxon>
        <taxon>Bacillati</taxon>
        <taxon>Actinomycetota</taxon>
        <taxon>Actinomycetes</taxon>
        <taxon>Mycobacteriales</taxon>
        <taxon>Mycobacteriaceae</taxon>
        <taxon>Mycobacterium</taxon>
    </lineage>
</organism>
<evidence type="ECO:0008006" key="7">
    <source>
        <dbReference type="Google" id="ProtNLM"/>
    </source>
</evidence>
<dbReference type="PANTHER" id="PTHR33744:SF1">
    <property type="entry name" value="DNA-BINDING TRANSCRIPTIONAL ACTIVATOR ADER"/>
    <property type="match status" value="1"/>
</dbReference>
<dbReference type="InterPro" id="IPR042070">
    <property type="entry name" value="PucR_C-HTH_sf"/>
</dbReference>
<evidence type="ECO:0000256" key="1">
    <source>
        <dbReference type="ARBA" id="ARBA00006754"/>
    </source>
</evidence>
<reference evidence="5 6" key="1">
    <citation type="submission" date="2018-05" db="EMBL/GenBank/DDBJ databases">
        <authorList>
            <consortium name="IHU Genomes"/>
        </authorList>
    </citation>
    <scope>NUCLEOTIDE SEQUENCE [LARGE SCALE GENOMIC DNA]</scope>
    <source>
        <strain evidence="5 6">P7336</strain>
    </source>
</reference>
<dbReference type="PANTHER" id="PTHR33744">
    <property type="entry name" value="CARBOHYDRATE DIACID REGULATOR"/>
    <property type="match status" value="1"/>
</dbReference>
<dbReference type="InterPro" id="IPR051448">
    <property type="entry name" value="CdaR-like_regulators"/>
</dbReference>
<dbReference type="Pfam" id="PF13556">
    <property type="entry name" value="HTH_30"/>
    <property type="match status" value="1"/>
</dbReference>
<accession>A0A1E3TF50</accession>
<dbReference type="Pfam" id="PF17853">
    <property type="entry name" value="GGDEF_2"/>
    <property type="match status" value="1"/>
</dbReference>
<dbReference type="InterPro" id="IPR025751">
    <property type="entry name" value="RsbRD_N_dom"/>
</dbReference>
<keyword evidence="6" id="KW-1185">Reference proteome</keyword>
<dbReference type="Pfam" id="PF14361">
    <property type="entry name" value="RsbRD_N"/>
    <property type="match status" value="1"/>
</dbReference>
<dbReference type="InterPro" id="IPR025736">
    <property type="entry name" value="PucR_C-HTH_dom"/>
</dbReference>
<feature type="domain" description="PucR C-terminal helix-turn-helix" evidence="2">
    <location>
        <begin position="356"/>
        <end position="411"/>
    </location>
</feature>
<evidence type="ECO:0000259" key="3">
    <source>
        <dbReference type="Pfam" id="PF14361"/>
    </source>
</evidence>
<dbReference type="AlphaFoldDB" id="A0A1E3TF50"/>
<feature type="domain" description="CdaR GGDEF-like" evidence="4">
    <location>
        <begin position="186"/>
        <end position="301"/>
    </location>
</feature>